<reference evidence="2" key="2">
    <citation type="submission" date="2025-08" db="UniProtKB">
        <authorList>
            <consortium name="RefSeq"/>
        </authorList>
    </citation>
    <scope>IDENTIFICATION</scope>
    <source>
        <tissue evidence="2">Leaf</tissue>
    </source>
</reference>
<dbReference type="CDD" id="cd22157">
    <property type="entry name" value="F-box_AtFBW1-like"/>
    <property type="match status" value="1"/>
</dbReference>
<dbReference type="Proteomes" id="UP000790787">
    <property type="component" value="Chromosome 13"/>
</dbReference>
<proteinExistence type="predicted"/>
<accession>A0A1S3XB47</accession>
<dbReference type="SUPFAM" id="SSF81383">
    <property type="entry name" value="F-box domain"/>
    <property type="match status" value="1"/>
</dbReference>
<name>A0A1S3XB47_TOBAC</name>
<reference evidence="1" key="1">
    <citation type="journal article" date="2014" name="Nat. Commun.">
        <title>The tobacco genome sequence and its comparison with those of tomato and potato.</title>
        <authorList>
            <person name="Sierro N."/>
            <person name="Battey J.N."/>
            <person name="Ouadi S."/>
            <person name="Bakaher N."/>
            <person name="Bovet L."/>
            <person name="Willig A."/>
            <person name="Goepfert S."/>
            <person name="Peitsch M.C."/>
            <person name="Ivanov N.V."/>
        </authorList>
    </citation>
    <scope>NUCLEOTIDE SEQUENCE [LARGE SCALE GENOMIC DNA]</scope>
</reference>
<dbReference type="PaxDb" id="4097-A0A1S3XB47"/>
<dbReference type="PANTHER" id="PTHR31672:SF13">
    <property type="entry name" value="F-BOX PROTEIN CPR30-LIKE"/>
    <property type="match status" value="1"/>
</dbReference>
<keyword evidence="1" id="KW-1185">Reference proteome</keyword>
<dbReference type="SMART" id="SM00256">
    <property type="entry name" value="FBOX"/>
    <property type="match status" value="1"/>
</dbReference>
<organism evidence="1 2">
    <name type="scientific">Nicotiana tabacum</name>
    <name type="common">Common tobacco</name>
    <dbReference type="NCBI Taxonomy" id="4097"/>
    <lineage>
        <taxon>Eukaryota</taxon>
        <taxon>Viridiplantae</taxon>
        <taxon>Streptophyta</taxon>
        <taxon>Embryophyta</taxon>
        <taxon>Tracheophyta</taxon>
        <taxon>Spermatophyta</taxon>
        <taxon>Magnoliopsida</taxon>
        <taxon>eudicotyledons</taxon>
        <taxon>Gunneridae</taxon>
        <taxon>Pentapetalae</taxon>
        <taxon>asterids</taxon>
        <taxon>lamiids</taxon>
        <taxon>Solanales</taxon>
        <taxon>Solanaceae</taxon>
        <taxon>Nicotianoideae</taxon>
        <taxon>Nicotianeae</taxon>
        <taxon>Nicotiana</taxon>
    </lineage>
</organism>
<sequence>MKKSVANTKKANLFNQIITSSRGDSIQKFNHISKGKSVSNNAIEQMDIVDQAMGIQFEEDIVMEILARLPVRYLFQFTCVSKLWKASISDPYFKKKHLNHAKNDRSSQKLLISPKCRFKDHICSFYSSSLSSLQVVVDEQTLYWPSNHKPVGSTIYCCCDGLVLLATIDGLGRHLLLWNPSTRESIELPHPESPFNDCVCGIGYDSTSDDYKIVAINLDACIDQDVSVEILALKSGSWRKICKYPIGIHRVSGGAMDCGMDSLAFVHGAFHWVGLSRCSTIISLNISSEVYGEIPLIEQMCNTYNAKFIDQGVLVLGGMLCFYYTYYRFSRYVPFKLWVMKDYGVKESWTELHTIQGYDLFFSARPLYMFADGEVLLRCRHFQYFGSVYRTSKGPFEVPPQCPTFMKGLVYTESLISPKSLILIFDYV</sequence>
<dbReference type="Pfam" id="PF08268">
    <property type="entry name" value="FBA_3"/>
    <property type="match status" value="1"/>
</dbReference>
<dbReference type="Pfam" id="PF00646">
    <property type="entry name" value="F-box"/>
    <property type="match status" value="1"/>
</dbReference>
<protein>
    <submittedName>
        <fullName evidence="2">F-box/kelch-repeat protein At3g23880 isoform X1</fullName>
    </submittedName>
</protein>
<dbReference type="SUPFAM" id="SSF50965">
    <property type="entry name" value="Galactose oxidase, central domain"/>
    <property type="match status" value="1"/>
</dbReference>
<dbReference type="KEGG" id="nta:107763184"/>
<dbReference type="InterPro" id="IPR050796">
    <property type="entry name" value="SCF_F-box_component"/>
</dbReference>
<dbReference type="STRING" id="4097.A0A1S3XB47"/>
<dbReference type="AlphaFoldDB" id="A0A1S3XB47"/>
<dbReference type="InterPro" id="IPR011043">
    <property type="entry name" value="Gal_Oxase/kelch_b-propeller"/>
</dbReference>
<gene>
    <name evidence="2" type="primary">LOC107763184</name>
</gene>
<dbReference type="RefSeq" id="XP_016437136.1">
    <property type="nucleotide sequence ID" value="XM_016581650.1"/>
</dbReference>
<dbReference type="InterPro" id="IPR036047">
    <property type="entry name" value="F-box-like_dom_sf"/>
</dbReference>
<dbReference type="InterPro" id="IPR013187">
    <property type="entry name" value="F-box-assoc_dom_typ3"/>
</dbReference>
<evidence type="ECO:0000313" key="2">
    <source>
        <dbReference type="RefSeq" id="XP_016437136.2"/>
    </source>
</evidence>
<dbReference type="InterPro" id="IPR017451">
    <property type="entry name" value="F-box-assoc_interact_dom"/>
</dbReference>
<dbReference type="RefSeq" id="XP_016437136.2">
    <property type="nucleotide sequence ID" value="XM_016581650.2"/>
</dbReference>
<dbReference type="PANTHER" id="PTHR31672">
    <property type="entry name" value="BNACNNG10540D PROTEIN"/>
    <property type="match status" value="1"/>
</dbReference>
<dbReference type="NCBIfam" id="TIGR01640">
    <property type="entry name" value="F_box_assoc_1"/>
    <property type="match status" value="1"/>
</dbReference>
<dbReference type="OrthoDB" id="1299800at2759"/>
<dbReference type="GeneID" id="107763184"/>
<dbReference type="InterPro" id="IPR001810">
    <property type="entry name" value="F-box_dom"/>
</dbReference>
<evidence type="ECO:0000313" key="1">
    <source>
        <dbReference type="Proteomes" id="UP000790787"/>
    </source>
</evidence>